<dbReference type="PRINTS" id="PR00032">
    <property type="entry name" value="HTHARAC"/>
</dbReference>
<dbReference type="InterPro" id="IPR050959">
    <property type="entry name" value="MarA-like"/>
</dbReference>
<name>A0ABT4DWU7_9BACL</name>
<evidence type="ECO:0000259" key="4">
    <source>
        <dbReference type="PROSITE" id="PS01124"/>
    </source>
</evidence>
<dbReference type="Pfam" id="PF06445">
    <property type="entry name" value="GyrI-like"/>
    <property type="match status" value="1"/>
</dbReference>
<keyword evidence="6" id="KW-1185">Reference proteome</keyword>
<protein>
    <submittedName>
        <fullName evidence="5">GyrI-like domain-containing protein</fullName>
    </submittedName>
</protein>
<evidence type="ECO:0000313" key="5">
    <source>
        <dbReference type="EMBL" id="MCY9521720.1"/>
    </source>
</evidence>
<dbReference type="InterPro" id="IPR029442">
    <property type="entry name" value="GyrI-like"/>
</dbReference>
<evidence type="ECO:0000256" key="2">
    <source>
        <dbReference type="ARBA" id="ARBA00023125"/>
    </source>
</evidence>
<dbReference type="SUPFAM" id="SSF55136">
    <property type="entry name" value="Probable bacterial effector-binding domain"/>
    <property type="match status" value="1"/>
</dbReference>
<dbReference type="Gene3D" id="1.10.10.60">
    <property type="entry name" value="Homeodomain-like"/>
    <property type="match status" value="2"/>
</dbReference>
<dbReference type="EMBL" id="JAMDLW010000026">
    <property type="protein sequence ID" value="MCY9521720.1"/>
    <property type="molecule type" value="Genomic_DNA"/>
</dbReference>
<dbReference type="Proteomes" id="UP001207626">
    <property type="component" value="Unassembled WGS sequence"/>
</dbReference>
<evidence type="ECO:0000313" key="6">
    <source>
        <dbReference type="Proteomes" id="UP001207626"/>
    </source>
</evidence>
<dbReference type="Pfam" id="PF12833">
    <property type="entry name" value="HTH_18"/>
    <property type="match status" value="1"/>
</dbReference>
<dbReference type="SUPFAM" id="SSF46689">
    <property type="entry name" value="Homeodomain-like"/>
    <property type="match status" value="2"/>
</dbReference>
<dbReference type="PANTHER" id="PTHR47504">
    <property type="entry name" value="RIGHT ORIGIN-BINDING PROTEIN"/>
    <property type="match status" value="1"/>
</dbReference>
<dbReference type="PROSITE" id="PS00041">
    <property type="entry name" value="HTH_ARAC_FAMILY_1"/>
    <property type="match status" value="1"/>
</dbReference>
<keyword evidence="1" id="KW-0805">Transcription regulation</keyword>
<accession>A0ABT4DWU7</accession>
<gene>
    <name evidence="5" type="ORF">M5X09_18960</name>
</gene>
<dbReference type="SMART" id="SM00342">
    <property type="entry name" value="HTH_ARAC"/>
    <property type="match status" value="1"/>
</dbReference>
<dbReference type="SMART" id="SM00871">
    <property type="entry name" value="AraC_E_bind"/>
    <property type="match status" value="1"/>
</dbReference>
<dbReference type="InterPro" id="IPR010499">
    <property type="entry name" value="AraC_E-bd"/>
</dbReference>
<dbReference type="InterPro" id="IPR009057">
    <property type="entry name" value="Homeodomain-like_sf"/>
</dbReference>
<keyword evidence="3" id="KW-0804">Transcription</keyword>
<dbReference type="PANTHER" id="PTHR47504:SF5">
    <property type="entry name" value="RIGHT ORIGIN-BINDING PROTEIN"/>
    <property type="match status" value="1"/>
</dbReference>
<dbReference type="InterPro" id="IPR020449">
    <property type="entry name" value="Tscrpt_reg_AraC-type_HTH"/>
</dbReference>
<dbReference type="Gene3D" id="3.20.80.10">
    <property type="entry name" value="Regulatory factor, effector binding domain"/>
    <property type="match status" value="1"/>
</dbReference>
<proteinExistence type="predicted"/>
<dbReference type="PROSITE" id="PS01124">
    <property type="entry name" value="HTH_ARAC_FAMILY_2"/>
    <property type="match status" value="1"/>
</dbReference>
<feature type="domain" description="HTH araC/xylS-type" evidence="4">
    <location>
        <begin position="7"/>
        <end position="105"/>
    </location>
</feature>
<dbReference type="InterPro" id="IPR011256">
    <property type="entry name" value="Reg_factor_effector_dom_sf"/>
</dbReference>
<evidence type="ECO:0000256" key="1">
    <source>
        <dbReference type="ARBA" id="ARBA00023015"/>
    </source>
</evidence>
<dbReference type="InterPro" id="IPR018062">
    <property type="entry name" value="HTH_AraC-typ_CS"/>
</dbReference>
<dbReference type="InterPro" id="IPR018060">
    <property type="entry name" value="HTH_AraC"/>
</dbReference>
<dbReference type="RefSeq" id="WP_087432506.1">
    <property type="nucleotide sequence ID" value="NZ_JAMDLV010000055.1"/>
</dbReference>
<sequence>MDLTLIESAVQHIETHLKQPLLAEDVSRSVHVSYYHFHRIFHAMTGETIGDYIRRRRLTEAALELLAGQRPILDIALDYQFESQEAFGRAFKKVFGLTPNGFRRKSARPVVNEKGALVGRRLQHRFDSISIEPDITELTSAIFLIGLQGRTNLRDNRIPLMWSELIQRRQELAATGAGGTAYGVCQTMGGMPVHDLTEDTEFTQFVGFETAGYGDIPSGMLTHTIPCGKYAVFRHQGPTALLRESYEYIWGTWLCSTSYELDDRDDFERYGDDFCGTENEQSVIWIYIPVR</sequence>
<comment type="caution">
    <text evidence="5">The sequence shown here is derived from an EMBL/GenBank/DDBJ whole genome shotgun (WGS) entry which is preliminary data.</text>
</comment>
<evidence type="ECO:0000256" key="3">
    <source>
        <dbReference type="ARBA" id="ARBA00023163"/>
    </source>
</evidence>
<organism evidence="5 6">
    <name type="scientific">Paenibacillus apiarius</name>
    <dbReference type="NCBI Taxonomy" id="46240"/>
    <lineage>
        <taxon>Bacteria</taxon>
        <taxon>Bacillati</taxon>
        <taxon>Bacillota</taxon>
        <taxon>Bacilli</taxon>
        <taxon>Bacillales</taxon>
        <taxon>Paenibacillaceae</taxon>
        <taxon>Paenibacillus</taxon>
    </lineage>
</organism>
<reference evidence="5 6" key="1">
    <citation type="submission" date="2022-05" db="EMBL/GenBank/DDBJ databases">
        <title>Genome Sequencing of Bee-Associated Microbes.</title>
        <authorList>
            <person name="Dunlap C."/>
        </authorList>
    </citation>
    <scope>NUCLEOTIDE SEQUENCE [LARGE SCALE GENOMIC DNA]</scope>
    <source>
        <strain evidence="5 6">NRRL NRS-1438</strain>
    </source>
</reference>
<keyword evidence="2" id="KW-0238">DNA-binding</keyword>